<reference evidence="3" key="1">
    <citation type="submission" date="2021-01" db="EMBL/GenBank/DDBJ databases">
        <authorList>
            <person name="Corre E."/>
            <person name="Pelletier E."/>
            <person name="Niang G."/>
            <person name="Scheremetjew M."/>
            <person name="Finn R."/>
            <person name="Kale V."/>
            <person name="Holt S."/>
            <person name="Cochrane G."/>
            <person name="Meng A."/>
            <person name="Brown T."/>
            <person name="Cohen L."/>
        </authorList>
    </citation>
    <scope>NUCLEOTIDE SEQUENCE</scope>
    <source>
        <strain evidence="3">B651</strain>
    </source>
</reference>
<dbReference type="AlphaFoldDB" id="A0A7S0KA06"/>
<sequence length="282" mass="30164">MILRRAANSLLCLFLHTAYHRPVTVTGFTFVSSSSSPATIHRVLLRRNVGRSIKGNGSSIRSYSRSSSSLYGFFGGDGGQKESIFSKALSKIKDKVSGSSKSDSQLVESSRDSQSAGGLINEMLKDAPFPVRMMGKMVAPIVSSMAESLGEQARQVQDLIEDARIMIVRDSRVVELLGEPVEVSTMPFQQSSSSVNINGQAKTTVQASFQVQGSRAGGVAIMSASGGEKASIEKLTVQAMGRSIDVDVSSSGSTWSSSPRSGLKSNDDMDIIDAEFVEKKTY</sequence>
<evidence type="ECO:0000256" key="1">
    <source>
        <dbReference type="SAM" id="MobiDB-lite"/>
    </source>
</evidence>
<protein>
    <submittedName>
        <fullName evidence="3">Uncharacterized protein</fullName>
    </submittedName>
</protein>
<feature type="compositionally biased region" description="Low complexity" evidence="1">
    <location>
        <begin position="249"/>
        <end position="261"/>
    </location>
</feature>
<evidence type="ECO:0000256" key="2">
    <source>
        <dbReference type="SAM" id="SignalP"/>
    </source>
</evidence>
<feature type="chain" id="PRO_5030806652" evidence="2">
    <location>
        <begin position="21"/>
        <end position="282"/>
    </location>
</feature>
<feature type="compositionally biased region" description="Polar residues" evidence="1">
    <location>
        <begin position="105"/>
        <end position="116"/>
    </location>
</feature>
<proteinExistence type="predicted"/>
<accession>A0A7S0KA06</accession>
<feature type="region of interest" description="Disordered" evidence="1">
    <location>
        <begin position="247"/>
        <end position="269"/>
    </location>
</feature>
<organism evidence="3">
    <name type="scientific">Leptocylindrus aporus</name>
    <dbReference type="NCBI Taxonomy" id="1398097"/>
    <lineage>
        <taxon>Eukaryota</taxon>
        <taxon>Sar</taxon>
        <taxon>Stramenopiles</taxon>
        <taxon>Ochrophyta</taxon>
        <taxon>Bacillariophyta</taxon>
        <taxon>Coscinodiscophyceae</taxon>
        <taxon>Chaetocerotophycidae</taxon>
        <taxon>Leptocylindrales</taxon>
        <taxon>Leptocylindraceae</taxon>
        <taxon>Leptocylindrus</taxon>
    </lineage>
</organism>
<dbReference type="EMBL" id="HBEU01001274">
    <property type="protein sequence ID" value="CAD8574716.1"/>
    <property type="molecule type" value="Transcribed_RNA"/>
</dbReference>
<feature type="signal peptide" evidence="2">
    <location>
        <begin position="1"/>
        <end position="20"/>
    </location>
</feature>
<evidence type="ECO:0000313" key="3">
    <source>
        <dbReference type="EMBL" id="CAD8574716.1"/>
    </source>
</evidence>
<gene>
    <name evidence="3" type="ORF">LDAN0322_LOCUS861</name>
</gene>
<feature type="region of interest" description="Disordered" evidence="1">
    <location>
        <begin position="97"/>
        <end position="119"/>
    </location>
</feature>
<keyword evidence="2" id="KW-0732">Signal</keyword>
<name>A0A7S0KA06_9STRA</name>